<dbReference type="EMBL" id="JAOZYC010000122">
    <property type="protein sequence ID" value="MEB8339518.1"/>
    <property type="molecule type" value="Genomic_DNA"/>
</dbReference>
<name>A0ABU6F669_9ACTN</name>
<dbReference type="Proteomes" id="UP001354931">
    <property type="component" value="Unassembled WGS sequence"/>
</dbReference>
<protein>
    <submittedName>
        <fullName evidence="1">Uncharacterized protein</fullName>
    </submittedName>
</protein>
<proteinExistence type="predicted"/>
<evidence type="ECO:0000313" key="2">
    <source>
        <dbReference type="Proteomes" id="UP001354931"/>
    </source>
</evidence>
<gene>
    <name evidence="1" type="ORF">OKJ99_18670</name>
</gene>
<sequence>MAAHIAEAREQHGRGPSWRSLSERFDWTVAELAGVLEYLAQRGVVTYTDAAYSLGLGATPPEDLPPTLTGLSAQEQRDAVAWVSTYDRRVGGSPTASQLRGAFHWSGEEYLGHMRSLVDLGLLRYAAVDGTLRVGQAAPRAWTQRTDE</sequence>
<keyword evidence="2" id="KW-1185">Reference proteome</keyword>
<evidence type="ECO:0000313" key="1">
    <source>
        <dbReference type="EMBL" id="MEB8339518.1"/>
    </source>
</evidence>
<reference evidence="1 2" key="1">
    <citation type="submission" date="2022-10" db="EMBL/GenBank/DDBJ databases">
        <authorList>
            <person name="Xie J."/>
            <person name="Shen N."/>
        </authorList>
    </citation>
    <scope>NUCLEOTIDE SEQUENCE [LARGE SCALE GENOMIC DNA]</scope>
    <source>
        <strain evidence="1 2">YIM65594</strain>
    </source>
</reference>
<organism evidence="1 2">
    <name type="scientific">Streptomyces endophyticus</name>
    <dbReference type="NCBI Taxonomy" id="714166"/>
    <lineage>
        <taxon>Bacteria</taxon>
        <taxon>Bacillati</taxon>
        <taxon>Actinomycetota</taxon>
        <taxon>Actinomycetes</taxon>
        <taxon>Kitasatosporales</taxon>
        <taxon>Streptomycetaceae</taxon>
        <taxon>Streptomyces</taxon>
    </lineage>
</organism>
<accession>A0ABU6F669</accession>
<dbReference type="RefSeq" id="WP_326017716.1">
    <property type="nucleotide sequence ID" value="NZ_JAOZYC010000122.1"/>
</dbReference>
<comment type="caution">
    <text evidence="1">The sequence shown here is derived from an EMBL/GenBank/DDBJ whole genome shotgun (WGS) entry which is preliminary data.</text>
</comment>